<dbReference type="InterPro" id="IPR036390">
    <property type="entry name" value="WH_DNA-bd_sf"/>
</dbReference>
<evidence type="ECO:0000256" key="4">
    <source>
        <dbReference type="ARBA" id="ARBA00023163"/>
    </source>
</evidence>
<dbReference type="FunFam" id="1.10.10.10:FF:000001">
    <property type="entry name" value="LysR family transcriptional regulator"/>
    <property type="match status" value="1"/>
</dbReference>
<dbReference type="GO" id="GO:0000976">
    <property type="term" value="F:transcription cis-regulatory region binding"/>
    <property type="evidence" value="ECO:0007669"/>
    <property type="project" value="TreeGrafter"/>
</dbReference>
<dbReference type="PANTHER" id="PTHR30126:SF64">
    <property type="entry name" value="HTH-TYPE TRANSCRIPTIONAL REGULATOR CITR"/>
    <property type="match status" value="1"/>
</dbReference>
<sequence>MNLHMLEVFIRVTELQSISKAAKQLHLSQPAVSSLIQSLEQFYGHQLFFRTVKGVQLNPAGEIVYKNIKKILQIHEQMKRQLAEFVQNENIVHIGATEAFGNFLLPYSLGYFRKKFPNVRIDVSIYQREEIVERLQQQTIDMGVVEDSGMFQSGIEAVQIGKDQIILAVSYQSPFTKKKTLTIEELEDLPLILASPTLPIRRTIQQKLAQLKFPIQNLDVISEMSSIQALKTAVISGLGASFFYKSCIQYEIEEGLLYPLSIEGLDLEVSYYLLYLPKNISAAGQQFLTYLKGNAILQF</sequence>
<evidence type="ECO:0000313" key="7">
    <source>
        <dbReference type="Proteomes" id="UP000295788"/>
    </source>
</evidence>
<evidence type="ECO:0000256" key="3">
    <source>
        <dbReference type="ARBA" id="ARBA00023125"/>
    </source>
</evidence>
<dbReference type="OrthoDB" id="9803735at2"/>
<dbReference type="SUPFAM" id="SSF53850">
    <property type="entry name" value="Periplasmic binding protein-like II"/>
    <property type="match status" value="1"/>
</dbReference>
<dbReference type="Proteomes" id="UP000295788">
    <property type="component" value="Unassembled WGS sequence"/>
</dbReference>
<evidence type="ECO:0000259" key="5">
    <source>
        <dbReference type="PROSITE" id="PS50931"/>
    </source>
</evidence>
<dbReference type="PANTHER" id="PTHR30126">
    <property type="entry name" value="HTH-TYPE TRANSCRIPTIONAL REGULATOR"/>
    <property type="match status" value="1"/>
</dbReference>
<dbReference type="InterPro" id="IPR005119">
    <property type="entry name" value="LysR_subst-bd"/>
</dbReference>
<organism evidence="6 7">
    <name type="scientific">Tepidibacillus fermentans</name>
    <dbReference type="NCBI Taxonomy" id="1281767"/>
    <lineage>
        <taxon>Bacteria</taxon>
        <taxon>Bacillati</taxon>
        <taxon>Bacillota</taxon>
        <taxon>Bacilli</taxon>
        <taxon>Bacillales</taxon>
        <taxon>Bacillaceae</taxon>
        <taxon>Tepidibacillus</taxon>
    </lineage>
</organism>
<dbReference type="SUPFAM" id="SSF46785">
    <property type="entry name" value="Winged helix' DNA-binding domain"/>
    <property type="match status" value="1"/>
</dbReference>
<evidence type="ECO:0000313" key="6">
    <source>
        <dbReference type="EMBL" id="TCS81278.1"/>
    </source>
</evidence>
<keyword evidence="7" id="KW-1185">Reference proteome</keyword>
<keyword evidence="3 6" id="KW-0238">DNA-binding</keyword>
<dbReference type="EMBL" id="SMAB01000013">
    <property type="protein sequence ID" value="TCS81278.1"/>
    <property type="molecule type" value="Genomic_DNA"/>
</dbReference>
<dbReference type="InterPro" id="IPR000847">
    <property type="entry name" value="LysR_HTH_N"/>
</dbReference>
<protein>
    <submittedName>
        <fullName evidence="6">DNA-binding transcriptional LysR family regulator</fullName>
    </submittedName>
</protein>
<dbReference type="GO" id="GO:0003700">
    <property type="term" value="F:DNA-binding transcription factor activity"/>
    <property type="evidence" value="ECO:0007669"/>
    <property type="project" value="InterPro"/>
</dbReference>
<dbReference type="AlphaFoldDB" id="A0A4R3KDP3"/>
<dbReference type="InterPro" id="IPR036388">
    <property type="entry name" value="WH-like_DNA-bd_sf"/>
</dbReference>
<accession>A0A4R3KDP3</accession>
<dbReference type="RefSeq" id="WP_132769385.1">
    <property type="nucleotide sequence ID" value="NZ_SMAB01000013.1"/>
</dbReference>
<gene>
    <name evidence="6" type="ORF">EDD72_11336</name>
</gene>
<proteinExistence type="inferred from homology"/>
<keyword evidence="4" id="KW-0804">Transcription</keyword>
<dbReference type="PRINTS" id="PR00039">
    <property type="entry name" value="HTHLYSR"/>
</dbReference>
<evidence type="ECO:0000256" key="2">
    <source>
        <dbReference type="ARBA" id="ARBA00023015"/>
    </source>
</evidence>
<dbReference type="Pfam" id="PF00126">
    <property type="entry name" value="HTH_1"/>
    <property type="match status" value="1"/>
</dbReference>
<dbReference type="Gene3D" id="3.40.190.290">
    <property type="match status" value="1"/>
</dbReference>
<dbReference type="PROSITE" id="PS50931">
    <property type="entry name" value="HTH_LYSR"/>
    <property type="match status" value="1"/>
</dbReference>
<reference evidence="6 7" key="1">
    <citation type="submission" date="2019-03" db="EMBL/GenBank/DDBJ databases">
        <title>Genomic Encyclopedia of Type Strains, Phase IV (KMG-IV): sequencing the most valuable type-strain genomes for metagenomic binning, comparative biology and taxonomic classification.</title>
        <authorList>
            <person name="Goeker M."/>
        </authorList>
    </citation>
    <scope>NUCLEOTIDE SEQUENCE [LARGE SCALE GENOMIC DNA]</scope>
    <source>
        <strain evidence="6 7">DSM 23802</strain>
    </source>
</reference>
<evidence type="ECO:0000256" key="1">
    <source>
        <dbReference type="ARBA" id="ARBA00009437"/>
    </source>
</evidence>
<keyword evidence="2" id="KW-0805">Transcription regulation</keyword>
<comment type="caution">
    <text evidence="6">The sequence shown here is derived from an EMBL/GenBank/DDBJ whole genome shotgun (WGS) entry which is preliminary data.</text>
</comment>
<comment type="similarity">
    <text evidence="1">Belongs to the LysR transcriptional regulatory family.</text>
</comment>
<feature type="domain" description="HTH lysR-type" evidence="5">
    <location>
        <begin position="1"/>
        <end position="58"/>
    </location>
</feature>
<dbReference type="Pfam" id="PF03466">
    <property type="entry name" value="LysR_substrate"/>
    <property type="match status" value="1"/>
</dbReference>
<name>A0A4R3KDP3_9BACI</name>
<dbReference type="Gene3D" id="1.10.10.10">
    <property type="entry name" value="Winged helix-like DNA-binding domain superfamily/Winged helix DNA-binding domain"/>
    <property type="match status" value="1"/>
</dbReference>